<dbReference type="AlphaFoldDB" id="A0A433A1T4"/>
<evidence type="ECO:0000313" key="1">
    <source>
        <dbReference type="EMBL" id="RUO96641.1"/>
    </source>
</evidence>
<organism evidence="1 2">
    <name type="scientific">Jimgerdemannia flammicorona</name>
    <dbReference type="NCBI Taxonomy" id="994334"/>
    <lineage>
        <taxon>Eukaryota</taxon>
        <taxon>Fungi</taxon>
        <taxon>Fungi incertae sedis</taxon>
        <taxon>Mucoromycota</taxon>
        <taxon>Mucoromycotina</taxon>
        <taxon>Endogonomycetes</taxon>
        <taxon>Endogonales</taxon>
        <taxon>Endogonaceae</taxon>
        <taxon>Jimgerdemannia</taxon>
    </lineage>
</organism>
<comment type="caution">
    <text evidence="1">The sequence shown here is derived from an EMBL/GenBank/DDBJ whole genome shotgun (WGS) entry which is preliminary data.</text>
</comment>
<name>A0A433A1T4_9FUNG</name>
<protein>
    <submittedName>
        <fullName evidence="1">Uncharacterized protein</fullName>
    </submittedName>
</protein>
<reference evidence="1 2" key="1">
    <citation type="journal article" date="2018" name="New Phytol.">
        <title>Phylogenomics of Endogonaceae and evolution of mycorrhizas within Mucoromycota.</title>
        <authorList>
            <person name="Chang Y."/>
            <person name="Desiro A."/>
            <person name="Na H."/>
            <person name="Sandor L."/>
            <person name="Lipzen A."/>
            <person name="Clum A."/>
            <person name="Barry K."/>
            <person name="Grigoriev I.V."/>
            <person name="Martin F.M."/>
            <person name="Stajich J.E."/>
            <person name="Smith M.E."/>
            <person name="Bonito G."/>
            <person name="Spatafora J.W."/>
        </authorList>
    </citation>
    <scope>NUCLEOTIDE SEQUENCE [LARGE SCALE GENOMIC DNA]</scope>
    <source>
        <strain evidence="1 2">GMNB39</strain>
    </source>
</reference>
<gene>
    <name evidence="1" type="ORF">BC936DRAFT_141696</name>
</gene>
<proteinExistence type="predicted"/>
<evidence type="ECO:0000313" key="2">
    <source>
        <dbReference type="Proteomes" id="UP000268093"/>
    </source>
</evidence>
<dbReference type="Proteomes" id="UP000268093">
    <property type="component" value="Unassembled WGS sequence"/>
</dbReference>
<keyword evidence="2" id="KW-1185">Reference proteome</keyword>
<dbReference type="EMBL" id="RBNI01020314">
    <property type="protein sequence ID" value="RUO96641.1"/>
    <property type="molecule type" value="Genomic_DNA"/>
</dbReference>
<accession>A0A433A1T4</accession>
<sequence length="104" mass="11733">MAGPRLLGSLDGRDIRNFKMMYIQVGNKWYKSSTEKEEASNQKIKRKSTSTKLNEILIRLYIAITDLIPSSLHSSPRSRSSTTPKATPCLHTIPGPLRLCCVWV</sequence>